<dbReference type="InterPro" id="IPR001608">
    <property type="entry name" value="Ala_racemase_N"/>
</dbReference>
<dbReference type="GO" id="GO:0008721">
    <property type="term" value="F:D-serine ammonia-lyase activity"/>
    <property type="evidence" value="ECO:0007669"/>
    <property type="project" value="TreeGrafter"/>
</dbReference>
<dbReference type="PANTHER" id="PTHR28004">
    <property type="entry name" value="ZGC:162816-RELATED"/>
    <property type="match status" value="1"/>
</dbReference>
<dbReference type="EC" id="5.1.1.1" evidence="2"/>
<dbReference type="GO" id="GO:0008784">
    <property type="term" value="F:alanine racemase activity"/>
    <property type="evidence" value="ECO:0007669"/>
    <property type="project" value="UniProtKB-EC"/>
</dbReference>
<proteinExistence type="predicted"/>
<dbReference type="InterPro" id="IPR029066">
    <property type="entry name" value="PLP-binding_barrel"/>
</dbReference>
<dbReference type="AlphaFoldDB" id="A0AB38YBG0"/>
<dbReference type="Gene3D" id="3.20.20.10">
    <property type="entry name" value="Alanine racemase"/>
    <property type="match status" value="1"/>
</dbReference>
<organism evidence="2">
    <name type="scientific">Salinispirillum sp. LH 10-3-1</name>
    <dbReference type="NCBI Taxonomy" id="2952525"/>
    <lineage>
        <taxon>Bacteria</taxon>
        <taxon>Pseudomonadati</taxon>
        <taxon>Pseudomonadota</taxon>
        <taxon>Gammaproteobacteria</taxon>
        <taxon>Oceanospirillales</taxon>
        <taxon>Saccharospirillaceae</taxon>
        <taxon>Salinispirillum</taxon>
    </lineage>
</organism>
<feature type="domain" description="Alanine racemase N-terminal" evidence="1">
    <location>
        <begin position="107"/>
        <end position="226"/>
    </location>
</feature>
<dbReference type="GO" id="GO:0036088">
    <property type="term" value="P:D-serine catabolic process"/>
    <property type="evidence" value="ECO:0007669"/>
    <property type="project" value="TreeGrafter"/>
</dbReference>
<reference evidence="2" key="1">
    <citation type="submission" date="2022-07" db="EMBL/GenBank/DDBJ databases">
        <title>Complete genome sequence of Salinispirillum sp. LH10-3-1 capable of multiple carbohydrate inversion isolated from a soda lake.</title>
        <authorList>
            <person name="Liu J."/>
            <person name="Zhai Y."/>
            <person name="Zhang H."/>
            <person name="Yang H."/>
            <person name="Qu J."/>
            <person name="Li J."/>
        </authorList>
    </citation>
    <scope>NUCLEOTIDE SEQUENCE</scope>
    <source>
        <strain evidence="2">LH 10-3-1</strain>
    </source>
</reference>
<dbReference type="SUPFAM" id="SSF51419">
    <property type="entry name" value="PLP-binding barrel"/>
    <property type="match status" value="1"/>
</dbReference>
<evidence type="ECO:0000313" key="2">
    <source>
        <dbReference type="EMBL" id="WLD56663.1"/>
    </source>
</evidence>
<sequence length="374" mass="40643">MSVSALGAALKKHGVERPALVLDWQAFQHNLTYLNDHLPTGYHRRIADKSLPSLDLLDRVLAGLHTQAIMSFHLPMTQQVLARFPHLDVLMGKPMPVGEVQRFLSSCSQAAQVTWLIDSEQRLAEYRALADSGPPLRVAFEIDIGLGRGGFADPSALARAASNTGALTVAGVMGYEAHVNALPSLLGRGARAQREAQARLQAFVDQLPMEARQIINTGGSMTALMLPKEGPGNDLTIGSAVVKPSHFDQSCNQVLKPALFVVTPVLKVHPHGLPGFPRLSKGLRRLHIIAPDIAFIYGGNWLAKPVWPFGLNNSPFYGPSSNQQGFTLPRGATTPSHVVLRPTQSEALISHFPCIWVYRDGQISEQWPTLPPLA</sequence>
<dbReference type="EMBL" id="CP101717">
    <property type="protein sequence ID" value="WLD56663.1"/>
    <property type="molecule type" value="Genomic_DNA"/>
</dbReference>
<protein>
    <submittedName>
        <fullName evidence="2">Alanine racemase</fullName>
        <ecNumber evidence="2">5.1.1.1</ecNumber>
    </submittedName>
</protein>
<dbReference type="RefSeq" id="WP_304993946.1">
    <property type="nucleotide sequence ID" value="NZ_CP101717.1"/>
</dbReference>
<dbReference type="PANTHER" id="PTHR28004:SF2">
    <property type="entry name" value="D-SERINE DEHYDRATASE"/>
    <property type="match status" value="1"/>
</dbReference>
<dbReference type="Pfam" id="PF01168">
    <property type="entry name" value="Ala_racemase_N"/>
    <property type="match status" value="1"/>
</dbReference>
<dbReference type="InterPro" id="IPR051466">
    <property type="entry name" value="D-amino_acid_metab_enzyme"/>
</dbReference>
<keyword evidence="2" id="KW-0413">Isomerase</keyword>
<accession>A0AB38YBG0</accession>
<evidence type="ECO:0000259" key="1">
    <source>
        <dbReference type="Pfam" id="PF01168"/>
    </source>
</evidence>
<gene>
    <name evidence="2" type="ORF">NFC81_07915</name>
</gene>
<name>A0AB38YBG0_9GAMM</name>